<keyword evidence="3" id="KW-0786">Thiamine pyrophosphate</keyword>
<dbReference type="Pfam" id="PF02779">
    <property type="entry name" value="Transket_pyr"/>
    <property type="match status" value="1"/>
</dbReference>
<dbReference type="PANTHER" id="PTHR43257">
    <property type="entry name" value="PYRUVATE DEHYDROGENASE E1 COMPONENT BETA SUBUNIT"/>
    <property type="match status" value="1"/>
</dbReference>
<evidence type="ECO:0000256" key="3">
    <source>
        <dbReference type="ARBA" id="ARBA00023052"/>
    </source>
</evidence>
<reference evidence="5" key="1">
    <citation type="submission" date="2019-08" db="EMBL/GenBank/DDBJ databases">
        <authorList>
            <person name="Kucharzyk K."/>
            <person name="Murdoch R.W."/>
            <person name="Higgins S."/>
            <person name="Loffler F."/>
        </authorList>
    </citation>
    <scope>NUCLEOTIDE SEQUENCE</scope>
</reference>
<dbReference type="PANTHER" id="PTHR43257:SF2">
    <property type="entry name" value="PYRUVATE DEHYDROGENASE E1 COMPONENT SUBUNIT BETA"/>
    <property type="match status" value="1"/>
</dbReference>
<feature type="domain" description="Transketolase-like pyrimidine-binding" evidence="4">
    <location>
        <begin position="4"/>
        <end position="179"/>
    </location>
</feature>
<evidence type="ECO:0000259" key="4">
    <source>
        <dbReference type="SMART" id="SM00861"/>
    </source>
</evidence>
<evidence type="ECO:0000256" key="1">
    <source>
        <dbReference type="ARBA" id="ARBA00001964"/>
    </source>
</evidence>
<gene>
    <name evidence="5" type="primary">bfmBAB_1</name>
    <name evidence="5" type="ORF">SDC9_16355</name>
</gene>
<dbReference type="InterPro" id="IPR029061">
    <property type="entry name" value="THDP-binding"/>
</dbReference>
<dbReference type="SUPFAM" id="SSF52922">
    <property type="entry name" value="TK C-terminal domain-like"/>
    <property type="match status" value="1"/>
</dbReference>
<dbReference type="InterPro" id="IPR009014">
    <property type="entry name" value="Transketo_C/PFOR_II"/>
</dbReference>
<keyword evidence="2 5" id="KW-0560">Oxidoreductase</keyword>
<dbReference type="InterPro" id="IPR033248">
    <property type="entry name" value="Transketolase_C"/>
</dbReference>
<proteinExistence type="predicted"/>
<evidence type="ECO:0000256" key="2">
    <source>
        <dbReference type="ARBA" id="ARBA00023002"/>
    </source>
</evidence>
<dbReference type="NCBIfam" id="NF006667">
    <property type="entry name" value="PRK09212.1"/>
    <property type="match status" value="1"/>
</dbReference>
<dbReference type="EC" id="1.2.4.4" evidence="5"/>
<name>A0A644TVV8_9ZZZZ</name>
<dbReference type="FunFam" id="3.40.50.920:FF:000001">
    <property type="entry name" value="Pyruvate dehydrogenase E1 beta subunit"/>
    <property type="match status" value="1"/>
</dbReference>
<accession>A0A644TVV8</accession>
<comment type="cofactor">
    <cofactor evidence="1">
        <name>thiamine diphosphate</name>
        <dbReference type="ChEBI" id="CHEBI:58937"/>
    </cofactor>
</comment>
<comment type="caution">
    <text evidence="5">The sequence shown here is derived from an EMBL/GenBank/DDBJ whole genome shotgun (WGS) entry which is preliminary data.</text>
</comment>
<dbReference type="CDD" id="cd07036">
    <property type="entry name" value="TPP_PYR_E1-PDHc-beta_like"/>
    <property type="match status" value="1"/>
</dbReference>
<dbReference type="SUPFAM" id="SSF52518">
    <property type="entry name" value="Thiamin diphosphate-binding fold (THDP-binding)"/>
    <property type="match status" value="1"/>
</dbReference>
<organism evidence="5">
    <name type="scientific">bioreactor metagenome</name>
    <dbReference type="NCBI Taxonomy" id="1076179"/>
    <lineage>
        <taxon>unclassified sequences</taxon>
        <taxon>metagenomes</taxon>
        <taxon>ecological metagenomes</taxon>
    </lineage>
</organism>
<protein>
    <submittedName>
        <fullName evidence="5">2-oxoisovalerate dehydrogenase subunit beta</fullName>
        <ecNumber evidence="5">1.2.4.4</ecNumber>
    </submittedName>
</protein>
<dbReference type="Gene3D" id="3.40.50.920">
    <property type="match status" value="1"/>
</dbReference>
<dbReference type="AlphaFoldDB" id="A0A644TVV8"/>
<dbReference type="SMART" id="SM00861">
    <property type="entry name" value="Transket_pyr"/>
    <property type="match status" value="1"/>
</dbReference>
<evidence type="ECO:0000313" key="5">
    <source>
        <dbReference type="EMBL" id="MPL70597.1"/>
    </source>
</evidence>
<dbReference type="Pfam" id="PF02780">
    <property type="entry name" value="Transketolase_C"/>
    <property type="match status" value="1"/>
</dbReference>
<dbReference type="GO" id="GO:0003863">
    <property type="term" value="F:branched-chain 2-oxo acid dehydrogenase activity"/>
    <property type="evidence" value="ECO:0007669"/>
    <property type="project" value="UniProtKB-EC"/>
</dbReference>
<dbReference type="FunFam" id="3.40.50.970:FF:000001">
    <property type="entry name" value="Pyruvate dehydrogenase E1 beta subunit"/>
    <property type="match status" value="1"/>
</dbReference>
<dbReference type="Gene3D" id="3.40.50.970">
    <property type="match status" value="1"/>
</dbReference>
<dbReference type="InterPro" id="IPR005475">
    <property type="entry name" value="Transketolase-like_Pyr-bd"/>
</dbReference>
<sequence length="325" mass="35780">MAIITYRDAIRDALKEEMARDEQVYLLGEDIAQFGGSYKTCVGLFEQFGKERVRNTPLSEMAVVGCALGSAMLGRRPVAEIMYVDFTACCMSQIVNEVAKTRYMYAGQVEIPMVIRTQGGAGRASAAQHAQSLEAWFTHVPGLYVVMPSTPYDAKGLLKTAIRDNNPILFIEHKLLYNSKGEVPEQEYTIPLGKADIKRPGKDVTILTWSRCVDFSLKAAIELEKEGIDIEVVDLRSLKPLDEKTILASVEKTGHVVVVHEAVKNTGFGAELVALINEKAFDALDAPVQRVAGEEVPMPFNPRLEAMAIPDTNKVMAAVKKVLSF</sequence>
<dbReference type="EMBL" id="VSSQ01000054">
    <property type="protein sequence ID" value="MPL70597.1"/>
    <property type="molecule type" value="Genomic_DNA"/>
</dbReference>